<dbReference type="PROSITE" id="PS51257">
    <property type="entry name" value="PROKAR_LIPOPROTEIN"/>
    <property type="match status" value="1"/>
</dbReference>
<evidence type="ECO:0000256" key="1">
    <source>
        <dbReference type="SAM" id="SignalP"/>
    </source>
</evidence>
<evidence type="ECO:0008006" key="4">
    <source>
        <dbReference type="Google" id="ProtNLM"/>
    </source>
</evidence>
<sequence>MGKRVLVFILIFLSSLITACSNEASSGDNKGMPSDFNFSLKYSTYGKQVIDTFNDIVIKDLVLVGTVEAEIAFTDVEMKEIYNKMIAIDIMGELDLEKEKECGSEPESISNWTIQMNGETKSYSYKSYCNYPEDVLNLIKLEDFIHNLMANKEEYKKLPESNGGYE</sequence>
<keyword evidence="1" id="KW-0732">Signal</keyword>
<feature type="signal peptide" evidence="1">
    <location>
        <begin position="1"/>
        <end position="19"/>
    </location>
</feature>
<dbReference type="Proteomes" id="UP001500782">
    <property type="component" value="Unassembled WGS sequence"/>
</dbReference>
<dbReference type="RefSeq" id="WP_343800066.1">
    <property type="nucleotide sequence ID" value="NZ_BAAADJ010000043.1"/>
</dbReference>
<dbReference type="EMBL" id="BAAADJ010000043">
    <property type="protein sequence ID" value="GAA0335946.1"/>
    <property type="molecule type" value="Genomic_DNA"/>
</dbReference>
<evidence type="ECO:0000313" key="3">
    <source>
        <dbReference type="Proteomes" id="UP001500782"/>
    </source>
</evidence>
<name>A0ABP3G5R4_9BACI</name>
<evidence type="ECO:0000313" key="2">
    <source>
        <dbReference type="EMBL" id="GAA0335946.1"/>
    </source>
</evidence>
<feature type="chain" id="PRO_5046216935" description="Lipoprotein" evidence="1">
    <location>
        <begin position="20"/>
        <end position="166"/>
    </location>
</feature>
<accession>A0ABP3G5R4</accession>
<proteinExistence type="predicted"/>
<gene>
    <name evidence="2" type="ORF">GCM10008967_27940</name>
</gene>
<keyword evidence="3" id="KW-1185">Reference proteome</keyword>
<organism evidence="2 3">
    <name type="scientific">Bacillus carboniphilus</name>
    <dbReference type="NCBI Taxonomy" id="86663"/>
    <lineage>
        <taxon>Bacteria</taxon>
        <taxon>Bacillati</taxon>
        <taxon>Bacillota</taxon>
        <taxon>Bacilli</taxon>
        <taxon>Bacillales</taxon>
        <taxon>Bacillaceae</taxon>
        <taxon>Bacillus</taxon>
    </lineage>
</organism>
<comment type="caution">
    <text evidence="2">The sequence shown here is derived from an EMBL/GenBank/DDBJ whole genome shotgun (WGS) entry which is preliminary data.</text>
</comment>
<reference evidence="3" key="1">
    <citation type="journal article" date="2019" name="Int. J. Syst. Evol. Microbiol.">
        <title>The Global Catalogue of Microorganisms (GCM) 10K type strain sequencing project: providing services to taxonomists for standard genome sequencing and annotation.</title>
        <authorList>
            <consortium name="The Broad Institute Genomics Platform"/>
            <consortium name="The Broad Institute Genome Sequencing Center for Infectious Disease"/>
            <person name="Wu L."/>
            <person name="Ma J."/>
        </authorList>
    </citation>
    <scope>NUCLEOTIDE SEQUENCE [LARGE SCALE GENOMIC DNA]</scope>
    <source>
        <strain evidence="3">JCM 9731</strain>
    </source>
</reference>
<protein>
    <recommendedName>
        <fullName evidence="4">Lipoprotein</fullName>
    </recommendedName>
</protein>